<keyword evidence="2" id="KW-1185">Reference proteome</keyword>
<gene>
    <name evidence="1" type="ORF">HHI36_018769</name>
</gene>
<protein>
    <submittedName>
        <fullName evidence="1">Uncharacterized protein</fullName>
    </submittedName>
</protein>
<comment type="caution">
    <text evidence="1">The sequence shown here is derived from an EMBL/GenBank/DDBJ whole genome shotgun (WGS) entry which is preliminary data.</text>
</comment>
<dbReference type="AlphaFoldDB" id="A0ABD2P235"/>
<dbReference type="EMBL" id="JABFTP020000165">
    <property type="protein sequence ID" value="KAL3284615.1"/>
    <property type="molecule type" value="Genomic_DNA"/>
</dbReference>
<name>A0ABD2P235_9CUCU</name>
<evidence type="ECO:0000313" key="1">
    <source>
        <dbReference type="EMBL" id="KAL3284615.1"/>
    </source>
</evidence>
<proteinExistence type="predicted"/>
<organism evidence="1 2">
    <name type="scientific">Cryptolaemus montrouzieri</name>
    <dbReference type="NCBI Taxonomy" id="559131"/>
    <lineage>
        <taxon>Eukaryota</taxon>
        <taxon>Metazoa</taxon>
        <taxon>Ecdysozoa</taxon>
        <taxon>Arthropoda</taxon>
        <taxon>Hexapoda</taxon>
        <taxon>Insecta</taxon>
        <taxon>Pterygota</taxon>
        <taxon>Neoptera</taxon>
        <taxon>Endopterygota</taxon>
        <taxon>Coleoptera</taxon>
        <taxon>Polyphaga</taxon>
        <taxon>Cucujiformia</taxon>
        <taxon>Coccinelloidea</taxon>
        <taxon>Coccinellidae</taxon>
        <taxon>Scymninae</taxon>
        <taxon>Scymnini</taxon>
        <taxon>Cryptolaemus</taxon>
    </lineage>
</organism>
<sequence>MLFVFYYRVCFSKYKQTAGNTLLGAKKKRWLYVGRITGNITEANLKEYLIDIRGQEIEVPEVEKLKSKGQNYSFSVGVQSEELYQTLVNLIYGQKGW</sequence>
<reference evidence="1 2" key="1">
    <citation type="journal article" date="2021" name="BMC Biol.">
        <title>Horizontally acquired antibacterial genes associated with adaptive radiation of ladybird beetles.</title>
        <authorList>
            <person name="Li H.S."/>
            <person name="Tang X.F."/>
            <person name="Huang Y.H."/>
            <person name="Xu Z.Y."/>
            <person name="Chen M.L."/>
            <person name="Du X.Y."/>
            <person name="Qiu B.Y."/>
            <person name="Chen P.T."/>
            <person name="Zhang W."/>
            <person name="Slipinski A."/>
            <person name="Escalona H.E."/>
            <person name="Waterhouse R.M."/>
            <person name="Zwick A."/>
            <person name="Pang H."/>
        </authorList>
    </citation>
    <scope>NUCLEOTIDE SEQUENCE [LARGE SCALE GENOMIC DNA]</scope>
    <source>
        <strain evidence="1">SYSU2018</strain>
    </source>
</reference>
<accession>A0ABD2P235</accession>
<evidence type="ECO:0000313" key="2">
    <source>
        <dbReference type="Proteomes" id="UP001516400"/>
    </source>
</evidence>
<dbReference type="Proteomes" id="UP001516400">
    <property type="component" value="Unassembled WGS sequence"/>
</dbReference>